<dbReference type="Gene3D" id="1.10.150.130">
    <property type="match status" value="1"/>
</dbReference>
<dbReference type="SUPFAM" id="SSF56349">
    <property type="entry name" value="DNA breaking-rejoining enzymes"/>
    <property type="match status" value="1"/>
</dbReference>
<dbReference type="AlphaFoldDB" id="A0A0U5BAG9"/>
<evidence type="ECO:0000313" key="1">
    <source>
        <dbReference type="EMBL" id="BAU28646.1"/>
    </source>
</evidence>
<gene>
    <name evidence="1" type="ORF">CB4_02821</name>
</gene>
<organism evidence="1 2">
    <name type="scientific">Aneurinibacillus soli</name>
    <dbReference type="NCBI Taxonomy" id="1500254"/>
    <lineage>
        <taxon>Bacteria</taxon>
        <taxon>Bacillati</taxon>
        <taxon>Bacillota</taxon>
        <taxon>Bacilli</taxon>
        <taxon>Bacillales</taxon>
        <taxon>Paenibacillaceae</taxon>
        <taxon>Aneurinibacillus group</taxon>
        <taxon>Aneurinibacillus</taxon>
    </lineage>
</organism>
<dbReference type="InterPro" id="IPR011010">
    <property type="entry name" value="DNA_brk_join_enz"/>
</dbReference>
<protein>
    <submittedName>
        <fullName evidence="1">Uncharacterized protein</fullName>
    </submittedName>
</protein>
<dbReference type="EMBL" id="AP017312">
    <property type="protein sequence ID" value="BAU28646.1"/>
    <property type="molecule type" value="Genomic_DNA"/>
</dbReference>
<keyword evidence="2" id="KW-1185">Reference proteome</keyword>
<accession>A0A0U5BAG9</accession>
<reference evidence="1 2" key="1">
    <citation type="submission" date="2015-12" db="EMBL/GenBank/DDBJ databases">
        <title>Genome sequence of Aneurinibacillus soli.</title>
        <authorList>
            <person name="Lee J.S."/>
            <person name="Lee K.C."/>
            <person name="Kim K.K."/>
            <person name="Lee B.W."/>
        </authorList>
    </citation>
    <scope>NUCLEOTIDE SEQUENCE [LARGE SCALE GENOMIC DNA]</scope>
    <source>
        <strain evidence="1 2">CB4</strain>
    </source>
</reference>
<dbReference type="GO" id="GO:0003677">
    <property type="term" value="F:DNA binding"/>
    <property type="evidence" value="ECO:0007669"/>
    <property type="project" value="InterPro"/>
</dbReference>
<proteinExistence type="predicted"/>
<name>A0A0U5BAG9_9BACL</name>
<evidence type="ECO:0000313" key="2">
    <source>
        <dbReference type="Proteomes" id="UP000217696"/>
    </source>
</evidence>
<dbReference type="RefSeq" id="WP_157737984.1">
    <property type="nucleotide sequence ID" value="NZ_AP017312.1"/>
</dbReference>
<dbReference type="Proteomes" id="UP000217696">
    <property type="component" value="Chromosome"/>
</dbReference>
<dbReference type="InterPro" id="IPR010998">
    <property type="entry name" value="Integrase_recombinase_N"/>
</dbReference>
<sequence length="57" mass="6509">MATINLYCNTLRSLFKKAVEWNMIAVNPTANLKPLKVNKEAHDVYTKEQVMMLLQAA</sequence>
<dbReference type="KEGG" id="asoc:CB4_02821"/>